<reference evidence="5" key="1">
    <citation type="submission" date="2021-03" db="EMBL/GenBank/DDBJ databases">
        <title>Whole genome shotgun sequence of Actinoplanes auranticolor NBRC 12245.</title>
        <authorList>
            <person name="Komaki H."/>
            <person name="Tamura T."/>
        </authorList>
    </citation>
    <scope>NUCLEOTIDE SEQUENCE</scope>
    <source>
        <strain evidence="5">NBRC 12245</strain>
    </source>
</reference>
<dbReference type="Gene3D" id="1.10.10.60">
    <property type="entry name" value="Homeodomain-like"/>
    <property type="match status" value="1"/>
</dbReference>
<feature type="domain" description="HTH araC/xylS-type" evidence="4">
    <location>
        <begin position="218"/>
        <end position="319"/>
    </location>
</feature>
<dbReference type="Pfam" id="PF12833">
    <property type="entry name" value="HTH_18"/>
    <property type="match status" value="1"/>
</dbReference>
<keyword evidence="3" id="KW-0804">Transcription</keyword>
<dbReference type="AlphaFoldDB" id="A0A919S5Y3"/>
<dbReference type="Pfam" id="PF14525">
    <property type="entry name" value="AraC_binding_2"/>
    <property type="match status" value="1"/>
</dbReference>
<dbReference type="EMBL" id="BOQL01000011">
    <property type="protein sequence ID" value="GIM64394.1"/>
    <property type="molecule type" value="Genomic_DNA"/>
</dbReference>
<dbReference type="PROSITE" id="PS00041">
    <property type="entry name" value="HTH_ARAC_FAMILY_1"/>
    <property type="match status" value="1"/>
</dbReference>
<name>A0A919S5Y3_9ACTN</name>
<proteinExistence type="predicted"/>
<evidence type="ECO:0000259" key="4">
    <source>
        <dbReference type="PROSITE" id="PS01124"/>
    </source>
</evidence>
<evidence type="ECO:0000256" key="3">
    <source>
        <dbReference type="ARBA" id="ARBA00023163"/>
    </source>
</evidence>
<dbReference type="InterPro" id="IPR050204">
    <property type="entry name" value="AraC_XylS_family_regulators"/>
</dbReference>
<evidence type="ECO:0000313" key="6">
    <source>
        <dbReference type="Proteomes" id="UP000681340"/>
    </source>
</evidence>
<dbReference type="InterPro" id="IPR020449">
    <property type="entry name" value="Tscrpt_reg_AraC-type_HTH"/>
</dbReference>
<dbReference type="SMART" id="SM00342">
    <property type="entry name" value="HTH_ARAC"/>
    <property type="match status" value="1"/>
</dbReference>
<accession>A0A919S5Y3</accession>
<evidence type="ECO:0000256" key="2">
    <source>
        <dbReference type="ARBA" id="ARBA00023125"/>
    </source>
</evidence>
<dbReference type="InterPro" id="IPR018060">
    <property type="entry name" value="HTH_AraC"/>
</dbReference>
<keyword evidence="6" id="KW-1185">Reference proteome</keyword>
<dbReference type="InterPro" id="IPR018062">
    <property type="entry name" value="HTH_AraC-typ_CS"/>
</dbReference>
<dbReference type="SUPFAM" id="SSF46689">
    <property type="entry name" value="Homeodomain-like"/>
    <property type="match status" value="2"/>
</dbReference>
<organism evidence="5 6">
    <name type="scientific">Actinoplanes auranticolor</name>
    <dbReference type="NCBI Taxonomy" id="47988"/>
    <lineage>
        <taxon>Bacteria</taxon>
        <taxon>Bacillati</taxon>
        <taxon>Actinomycetota</taxon>
        <taxon>Actinomycetes</taxon>
        <taxon>Micromonosporales</taxon>
        <taxon>Micromonosporaceae</taxon>
        <taxon>Actinoplanes</taxon>
    </lineage>
</organism>
<dbReference type="GO" id="GO:0043565">
    <property type="term" value="F:sequence-specific DNA binding"/>
    <property type="evidence" value="ECO:0007669"/>
    <property type="project" value="InterPro"/>
</dbReference>
<dbReference type="RefSeq" id="WP_246594909.1">
    <property type="nucleotide sequence ID" value="NZ_BAABEA010000047.1"/>
</dbReference>
<dbReference type="InterPro" id="IPR035418">
    <property type="entry name" value="AraC-bd_2"/>
</dbReference>
<dbReference type="PRINTS" id="PR00032">
    <property type="entry name" value="HTHARAC"/>
</dbReference>
<keyword evidence="1" id="KW-0805">Transcription regulation</keyword>
<evidence type="ECO:0000313" key="5">
    <source>
        <dbReference type="EMBL" id="GIM64394.1"/>
    </source>
</evidence>
<dbReference type="PROSITE" id="PS01124">
    <property type="entry name" value="HTH_ARAC_FAMILY_2"/>
    <property type="match status" value="1"/>
</dbReference>
<dbReference type="PANTHER" id="PTHR46796:SF12">
    <property type="entry name" value="HTH-TYPE DNA-BINDING TRANSCRIPTIONAL ACTIVATOR EUTR"/>
    <property type="match status" value="1"/>
</dbReference>
<protein>
    <submittedName>
        <fullName evidence="5">AraC family transcriptional regulator</fullName>
    </submittedName>
</protein>
<dbReference type="Proteomes" id="UP000681340">
    <property type="component" value="Unassembled WGS sequence"/>
</dbReference>
<evidence type="ECO:0000256" key="1">
    <source>
        <dbReference type="ARBA" id="ARBA00023015"/>
    </source>
</evidence>
<comment type="caution">
    <text evidence="5">The sequence shown here is derived from an EMBL/GenBank/DDBJ whole genome shotgun (WGS) entry which is preliminary data.</text>
</comment>
<dbReference type="InterPro" id="IPR009057">
    <property type="entry name" value="Homeodomain-like_sf"/>
</dbReference>
<sequence length="319" mass="35029">MHAISMTTSDVDEARTVLGEHFYSSTVDVLSPGRCSAGFDIAHSDLVTFGDLRFGIDVRMWFGELGSYHVDVPLSGELVWRQGRGEPLVATTATAAVFQPVGDTVLERWSGDCRLLAVKIDRAALEDELSRMIDGPVGTPVRLIPELDVSGGLGAAWARLARMMATDAAEPHGLVRHPLLGRQLRESLIGGLLLAASHNYRDVLANRRPGLAAPRAVRRAAEAMRADPGHSFTVADLARVASVSPRSLQDGFQRYLNTSPMAYLRELRLSLAHEELRRTDPRDGTVTEIAYRCGFVHLGRFAARYRRRYGVSPSQTLRS</sequence>
<dbReference type="GO" id="GO:0003700">
    <property type="term" value="F:DNA-binding transcription factor activity"/>
    <property type="evidence" value="ECO:0007669"/>
    <property type="project" value="InterPro"/>
</dbReference>
<gene>
    <name evidence="5" type="ORF">Aau02nite_10080</name>
</gene>
<keyword evidence="2" id="KW-0238">DNA-binding</keyword>
<dbReference type="PANTHER" id="PTHR46796">
    <property type="entry name" value="HTH-TYPE TRANSCRIPTIONAL ACTIVATOR RHAS-RELATED"/>
    <property type="match status" value="1"/>
</dbReference>